<evidence type="ECO:0000313" key="10">
    <source>
        <dbReference type="EMBL" id="QBX33788.1"/>
    </source>
</evidence>
<feature type="transmembrane region" description="Helical" evidence="7">
    <location>
        <begin position="150"/>
        <end position="172"/>
    </location>
</feature>
<feature type="domain" description="Cation/H+ exchanger transmembrane" evidence="8">
    <location>
        <begin position="17"/>
        <end position="386"/>
    </location>
</feature>
<organism evidence="10 11">
    <name type="scientific">Paracoccus liaowanqingii</name>
    <dbReference type="NCBI Taxonomy" id="2560053"/>
    <lineage>
        <taxon>Bacteria</taxon>
        <taxon>Pseudomonadati</taxon>
        <taxon>Pseudomonadota</taxon>
        <taxon>Alphaproteobacteria</taxon>
        <taxon>Rhodobacterales</taxon>
        <taxon>Paracoccaceae</taxon>
        <taxon>Paracoccus</taxon>
    </lineage>
</organism>
<dbReference type="PANTHER" id="PTHR42751">
    <property type="entry name" value="SODIUM/HYDROGEN EXCHANGER FAMILY/TRKA DOMAIN PROTEIN"/>
    <property type="match status" value="1"/>
</dbReference>
<dbReference type="EMBL" id="CP038439">
    <property type="protein sequence ID" value="QBX33788.1"/>
    <property type="molecule type" value="Genomic_DNA"/>
</dbReference>
<dbReference type="SUPFAM" id="SSF51735">
    <property type="entry name" value="NAD(P)-binding Rossmann-fold domains"/>
    <property type="match status" value="1"/>
</dbReference>
<dbReference type="Pfam" id="PF00999">
    <property type="entry name" value="Na_H_Exchanger"/>
    <property type="match status" value="1"/>
</dbReference>
<dbReference type="InterPro" id="IPR036291">
    <property type="entry name" value="NAD(P)-bd_dom_sf"/>
</dbReference>
<evidence type="ECO:0000256" key="5">
    <source>
        <dbReference type="ARBA" id="ARBA00022989"/>
    </source>
</evidence>
<accession>A0A4P7HI92</accession>
<feature type="transmembrane region" description="Helical" evidence="7">
    <location>
        <begin position="33"/>
        <end position="52"/>
    </location>
</feature>
<gene>
    <name evidence="10" type="ORF">E4191_02935</name>
</gene>
<keyword evidence="4 7" id="KW-0812">Transmembrane</keyword>
<dbReference type="GO" id="GO:0016020">
    <property type="term" value="C:membrane"/>
    <property type="evidence" value="ECO:0007669"/>
    <property type="project" value="UniProtKB-SubCell"/>
</dbReference>
<feature type="transmembrane region" description="Helical" evidence="7">
    <location>
        <begin position="192"/>
        <end position="214"/>
    </location>
</feature>
<feature type="transmembrane region" description="Helical" evidence="7">
    <location>
        <begin position="335"/>
        <end position="359"/>
    </location>
</feature>
<evidence type="ECO:0000313" key="11">
    <source>
        <dbReference type="Proteomes" id="UP000296374"/>
    </source>
</evidence>
<keyword evidence="5 7" id="KW-1133">Transmembrane helix</keyword>
<dbReference type="InterPro" id="IPR038770">
    <property type="entry name" value="Na+/solute_symporter_sf"/>
</dbReference>
<evidence type="ECO:0000259" key="9">
    <source>
        <dbReference type="Pfam" id="PF02254"/>
    </source>
</evidence>
<evidence type="ECO:0000256" key="7">
    <source>
        <dbReference type="SAM" id="Phobius"/>
    </source>
</evidence>
<comment type="subcellular location">
    <subcellularLocation>
        <location evidence="1">Membrane</location>
        <topology evidence="1">Multi-pass membrane protein</topology>
    </subcellularLocation>
</comment>
<dbReference type="Pfam" id="PF02254">
    <property type="entry name" value="TrkA_N"/>
    <property type="match status" value="1"/>
</dbReference>
<dbReference type="GO" id="GO:0006813">
    <property type="term" value="P:potassium ion transport"/>
    <property type="evidence" value="ECO:0007669"/>
    <property type="project" value="InterPro"/>
</dbReference>
<feature type="transmembrane region" description="Helical" evidence="7">
    <location>
        <begin position="280"/>
        <end position="296"/>
    </location>
</feature>
<evidence type="ECO:0000256" key="3">
    <source>
        <dbReference type="ARBA" id="ARBA00022448"/>
    </source>
</evidence>
<proteinExistence type="inferred from homology"/>
<feature type="transmembrane region" description="Helical" evidence="7">
    <location>
        <begin position="119"/>
        <end position="138"/>
    </location>
</feature>
<evidence type="ECO:0000256" key="4">
    <source>
        <dbReference type="ARBA" id="ARBA00022692"/>
    </source>
</evidence>
<dbReference type="Proteomes" id="UP000296374">
    <property type="component" value="Chromosome"/>
</dbReference>
<dbReference type="PANTHER" id="PTHR42751:SF3">
    <property type="entry name" value="SODIUM_GLUTAMATE SYMPORTER"/>
    <property type="match status" value="1"/>
</dbReference>
<feature type="transmembrane region" description="Helical" evidence="7">
    <location>
        <begin position="226"/>
        <end position="246"/>
    </location>
</feature>
<feature type="transmembrane region" description="Helical" evidence="7">
    <location>
        <begin position="94"/>
        <end position="113"/>
    </location>
</feature>
<feature type="transmembrane region" description="Helical" evidence="7">
    <location>
        <begin position="64"/>
        <end position="82"/>
    </location>
</feature>
<name>A0A4P7HI92_9RHOB</name>
<protein>
    <submittedName>
        <fullName evidence="10">Sodium:proton exchanger</fullName>
    </submittedName>
</protein>
<dbReference type="GO" id="GO:0015297">
    <property type="term" value="F:antiporter activity"/>
    <property type="evidence" value="ECO:0007669"/>
    <property type="project" value="InterPro"/>
</dbReference>
<dbReference type="InterPro" id="IPR006153">
    <property type="entry name" value="Cation/H_exchanger_TM"/>
</dbReference>
<evidence type="ECO:0000256" key="2">
    <source>
        <dbReference type="ARBA" id="ARBA00005551"/>
    </source>
</evidence>
<sequence>MDTSQVTAFYEMAILILLAAGVGYLGLLLRQPLVVAFIAVGVLAGPDVLGLVRSTEFIETLSQISIAVLLFLVGLKLDVGLVRSLGRVAVATGLGQVTFTALIGFGICLALGIDPLTSVYVAIALTFSSTIIIVKLLSDKQEIGALHGKIALGFLIVQDIFVVLAMVTLSAIGVGVGDDGAAGNGGGGLADVGLVLLGGVVMVGLVVLFIRHAADRLLRPMSRSPELLVIFAVGWAAGLAALGDVLGFGKELGGLLAGVSLASTPYREAIGSRLASLRDFLLLFFFINLGATLELGSLGDQIWPALVLSLFVLVGNPLIVLAIMGAMGYRKRTGFLAGLTVAQISEFSLIFMAMGISIGHAAPEAMGLVTLVGLVTIAVSVYMITWSHKLYALCEPLLGIFERSGAGAAEEAGVAADAGRHDVILFGLGRYGRQIGQRLRDRGLRVLGVDFDPEALEAWRALGMPALFGDATDPEFVAHLPLEGVRAVVSAVPRDKGALTESDPQLTLLEGLATARFQGRACLSVHGGRDGDLLRARGADVILRPFEDAADQAVRRIVEP</sequence>
<dbReference type="KEGG" id="plia:E4191_02935"/>
<dbReference type="GO" id="GO:1902600">
    <property type="term" value="P:proton transmembrane transport"/>
    <property type="evidence" value="ECO:0007669"/>
    <property type="project" value="InterPro"/>
</dbReference>
<feature type="transmembrane region" description="Helical" evidence="7">
    <location>
        <begin position="365"/>
        <end position="384"/>
    </location>
</feature>
<feature type="domain" description="RCK N-terminal" evidence="9">
    <location>
        <begin position="423"/>
        <end position="496"/>
    </location>
</feature>
<dbReference type="RefSeq" id="WP_135312082.1">
    <property type="nucleotide sequence ID" value="NZ_CP038439.1"/>
</dbReference>
<dbReference type="Gene3D" id="3.40.50.720">
    <property type="entry name" value="NAD(P)-binding Rossmann-like Domain"/>
    <property type="match status" value="1"/>
</dbReference>
<evidence type="ECO:0000256" key="1">
    <source>
        <dbReference type="ARBA" id="ARBA00004141"/>
    </source>
</evidence>
<feature type="transmembrane region" description="Helical" evidence="7">
    <location>
        <begin position="302"/>
        <end position="323"/>
    </location>
</feature>
<evidence type="ECO:0000259" key="8">
    <source>
        <dbReference type="Pfam" id="PF00999"/>
    </source>
</evidence>
<dbReference type="InterPro" id="IPR003148">
    <property type="entry name" value="RCK_N"/>
</dbReference>
<evidence type="ECO:0000256" key="6">
    <source>
        <dbReference type="ARBA" id="ARBA00023136"/>
    </source>
</evidence>
<reference evidence="11" key="1">
    <citation type="submission" date="2019-03" db="EMBL/GenBank/DDBJ databases">
        <authorList>
            <person name="Li J."/>
        </authorList>
    </citation>
    <scope>NUCLEOTIDE SEQUENCE [LARGE SCALE GENOMIC DNA]</scope>
    <source>
        <strain evidence="11">2251</strain>
    </source>
</reference>
<keyword evidence="6 7" id="KW-0472">Membrane</keyword>
<dbReference type="Gene3D" id="1.20.1530.20">
    <property type="match status" value="1"/>
</dbReference>
<comment type="similarity">
    <text evidence="2">Belongs to the monovalent cation:proton antiporter 2 (CPA2) transporter (TC 2.A.37) family.</text>
</comment>
<keyword evidence="3" id="KW-0813">Transport</keyword>
<feature type="transmembrane region" description="Helical" evidence="7">
    <location>
        <begin position="6"/>
        <end position="26"/>
    </location>
</feature>
<dbReference type="AlphaFoldDB" id="A0A4P7HI92"/>